<dbReference type="GeneID" id="24842403"/>
<keyword evidence="2" id="KW-1185">Reference proteome</keyword>
<dbReference type="EMBL" id="CP006019">
    <property type="protein sequence ID" value="AIF69681.1"/>
    <property type="molecule type" value="Genomic_DNA"/>
</dbReference>
<dbReference type="RefSeq" id="WP_048165215.1">
    <property type="nucleotide sequence ID" value="NZ_CP006019.1"/>
</dbReference>
<reference evidence="1 2" key="2">
    <citation type="journal article" date="2015" name="Genome Announc.">
        <title>Complete Genome Sequence of Hyperthermophilic Piezophilic Archaeon Palaeococcus pacificus DY20341T, Isolated from Deep-Sea Hydrothermal Sediments.</title>
        <authorList>
            <person name="Zeng X."/>
            <person name="Jebbar M."/>
            <person name="Shao Z."/>
        </authorList>
    </citation>
    <scope>NUCLEOTIDE SEQUENCE [LARGE SCALE GENOMIC DNA]</scope>
    <source>
        <strain evidence="1 2">DY20341</strain>
    </source>
</reference>
<accession>A0A075LU71</accession>
<evidence type="ECO:0000313" key="1">
    <source>
        <dbReference type="EMBL" id="AIF69681.1"/>
    </source>
</evidence>
<dbReference type="AlphaFoldDB" id="A0A075LU71"/>
<dbReference type="OrthoDB" id="383984at2157"/>
<organism evidence="1 2">
    <name type="scientific">Palaeococcus pacificus DY20341</name>
    <dbReference type="NCBI Taxonomy" id="1343739"/>
    <lineage>
        <taxon>Archaea</taxon>
        <taxon>Methanobacteriati</taxon>
        <taxon>Methanobacteriota</taxon>
        <taxon>Thermococci</taxon>
        <taxon>Thermococcales</taxon>
        <taxon>Thermococcaceae</taxon>
        <taxon>Palaeococcus</taxon>
    </lineage>
</organism>
<gene>
    <name evidence="1" type="ORF">PAP_06420</name>
</gene>
<reference evidence="2" key="1">
    <citation type="submission" date="2013-06" db="EMBL/GenBank/DDBJ databases">
        <title>Complete Genome Sequence of Hyperthermophilic Palaeococcus pacificus DY20341T, Isolated from a Deep-Sea Hydrothermal Sediments.</title>
        <authorList>
            <person name="Zeng X."/>
            <person name="Shao Z."/>
        </authorList>
    </citation>
    <scope>NUCLEOTIDE SEQUENCE [LARGE SCALE GENOMIC DNA]</scope>
    <source>
        <strain evidence="2">DY20341</strain>
    </source>
</reference>
<evidence type="ECO:0000313" key="2">
    <source>
        <dbReference type="Proteomes" id="UP000027981"/>
    </source>
</evidence>
<name>A0A075LU71_9EURY</name>
<dbReference type="KEGG" id="ppac:PAP_06420"/>
<proteinExistence type="predicted"/>
<dbReference type="HOGENOM" id="CLU_810420_0_0_2"/>
<dbReference type="Proteomes" id="UP000027981">
    <property type="component" value="Chromosome"/>
</dbReference>
<protein>
    <submittedName>
        <fullName evidence="1">Uncharacterized protein</fullName>
    </submittedName>
</protein>
<sequence>MDTGTHLTKKTTCLHLTSVKTRNIIVNYSDTDVLGMIYDTFSVLLNRQRKNGLNASLKFELSPGETQFFIRKKIPGILHVKLAEKGVKFTLLTKKGNLVITDLSKLITFFGAINLKYDGSSLRIEHRGKSQEFIEVRDINQVDFSVNTYIFKDDRFILVKPPRPDAPPLVTKLLYLSKLFKRVFLVEGESDEAILRVFMEKLGIKEDVVFLWLDGKDNLTEILKRAPLPPNVLAIVDNDYPQESLNIHKWKRGEIEDYLLVPDAISKLLNKKGIDVDRDEIEKELQRLSGAKGSAVLKGIFKKYGLNYLKVRDGPRLAEYISKKDIDEEIVEVIKFAYAQNF</sequence>
<dbReference type="STRING" id="1343739.PAP_06420"/>